<organism evidence="2 3">
    <name type="scientific">Streptomyces glycanivorans</name>
    <dbReference type="NCBI Taxonomy" id="3033808"/>
    <lineage>
        <taxon>Bacteria</taxon>
        <taxon>Bacillati</taxon>
        <taxon>Actinomycetota</taxon>
        <taxon>Actinomycetes</taxon>
        <taxon>Kitasatosporales</taxon>
        <taxon>Streptomycetaceae</taxon>
        <taxon>Streptomyces</taxon>
    </lineage>
</organism>
<protein>
    <recommendedName>
        <fullName evidence="4">Zinc ribbon domain-containing protein</fullName>
    </recommendedName>
</protein>
<sequence length="226" mass="25192">MAPEEFLDVAEQHAEAGRFSAAVAYASIATARAAVMTAARQADPIYPGDHQPLPADWCGKCHSPGRRRIDQKDCPRCNPQILRARLCRYCGVYLEKRLDAHGSEESWAWRDERNSLNCPKAPDPAAPSPAPVGEEHDVNPDHVWTLFFQEWKDHRALAEPATAAELLATSVLMPYVPRTRFGERPHAEHLEAWLAERVAKPHGPLQLAEEAAPESPSVRAWRLTSL</sequence>
<evidence type="ECO:0008006" key="4">
    <source>
        <dbReference type="Google" id="ProtNLM"/>
    </source>
</evidence>
<dbReference type="Proteomes" id="UP001224433">
    <property type="component" value="Plasmid unnamed1"/>
</dbReference>
<feature type="region of interest" description="Disordered" evidence="1">
    <location>
        <begin position="115"/>
        <end position="134"/>
    </location>
</feature>
<dbReference type="EMBL" id="CP120984">
    <property type="protein sequence ID" value="WLQ69371.1"/>
    <property type="molecule type" value="Genomic_DNA"/>
</dbReference>
<keyword evidence="3" id="KW-1185">Reference proteome</keyword>
<dbReference type="RefSeq" id="WP_306105436.1">
    <property type="nucleotide sequence ID" value="NZ_CP120984.1"/>
</dbReference>
<feature type="compositionally biased region" description="Pro residues" evidence="1">
    <location>
        <begin position="121"/>
        <end position="130"/>
    </location>
</feature>
<accession>A0ABY9JRR7</accession>
<gene>
    <name evidence="2" type="ORF">P8A20_38325</name>
</gene>
<reference evidence="2 3" key="1">
    <citation type="submission" date="2023-03" db="EMBL/GenBank/DDBJ databases">
        <title>Isolation and description of six Streptomyces strains from soil environments, able to metabolize different microbial glucans.</title>
        <authorList>
            <person name="Widen T."/>
            <person name="Larsbrink J."/>
        </authorList>
    </citation>
    <scope>NUCLEOTIDE SEQUENCE [LARGE SCALE GENOMIC DNA]</scope>
    <source>
        <strain evidence="2 3">Alt3</strain>
        <plasmid evidence="2 3">unnamed1</plasmid>
    </source>
</reference>
<keyword evidence="2" id="KW-0614">Plasmid</keyword>
<evidence type="ECO:0000313" key="2">
    <source>
        <dbReference type="EMBL" id="WLQ69371.1"/>
    </source>
</evidence>
<proteinExistence type="predicted"/>
<geneLocation type="plasmid" evidence="2 3">
    <name>unnamed1</name>
</geneLocation>
<evidence type="ECO:0000256" key="1">
    <source>
        <dbReference type="SAM" id="MobiDB-lite"/>
    </source>
</evidence>
<evidence type="ECO:0000313" key="3">
    <source>
        <dbReference type="Proteomes" id="UP001224433"/>
    </source>
</evidence>
<name>A0ABY9JRR7_9ACTN</name>